<name>A0A6I1QAE8_PARAM</name>
<dbReference type="EMBL" id="JACHDD010000006">
    <property type="protein sequence ID" value="MBB5426043.1"/>
    <property type="molecule type" value="Genomic_DNA"/>
</dbReference>
<dbReference type="RefSeq" id="WP_152854868.1">
    <property type="nucleotide sequence ID" value="NZ_JACHDD010000006.1"/>
</dbReference>
<dbReference type="Proteomes" id="UP000592780">
    <property type="component" value="Unassembled WGS sequence"/>
</dbReference>
<evidence type="ECO:0000313" key="1">
    <source>
        <dbReference type="EMBL" id="MBB5426043.1"/>
    </source>
</evidence>
<gene>
    <name evidence="1" type="ORF">HDG40_004216</name>
</gene>
<keyword evidence="2" id="KW-1185">Reference proteome</keyword>
<reference evidence="1 2" key="1">
    <citation type="submission" date="2020-08" db="EMBL/GenBank/DDBJ databases">
        <title>Genomic Encyclopedia of Type Strains, Phase IV (KMG-V): Genome sequencing to study the core and pangenomes of soil and plant-associated prokaryotes.</title>
        <authorList>
            <person name="Whitman W."/>
        </authorList>
    </citation>
    <scope>NUCLEOTIDE SEQUENCE [LARGE SCALE GENOMIC DNA]</scope>
    <source>
        <strain evidence="1 2">JPY158</strain>
    </source>
</reference>
<evidence type="ECO:0000313" key="2">
    <source>
        <dbReference type="Proteomes" id="UP000592780"/>
    </source>
</evidence>
<organism evidence="1 2">
    <name type="scientific">Paraburkholderia atlantica</name>
    <dbReference type="NCBI Taxonomy" id="2654982"/>
    <lineage>
        <taxon>Bacteria</taxon>
        <taxon>Pseudomonadati</taxon>
        <taxon>Pseudomonadota</taxon>
        <taxon>Betaproteobacteria</taxon>
        <taxon>Burkholderiales</taxon>
        <taxon>Burkholderiaceae</taxon>
        <taxon>Paraburkholderia</taxon>
    </lineage>
</organism>
<sequence>MSAEVLPGNVRDRIADDEINEFMQRYRLPLFDSIERVPAVSGSPMALLRFIDLASEVLDALMLRIRNMFWRGHTISAKVLLVRDDWLAGVD</sequence>
<comment type="caution">
    <text evidence="1">The sequence shown here is derived from an EMBL/GenBank/DDBJ whole genome shotgun (WGS) entry which is preliminary data.</text>
</comment>
<accession>A0A6I1QAE8</accession>
<dbReference type="AlphaFoldDB" id="A0A6I1QAE8"/>
<protein>
    <submittedName>
        <fullName evidence="1">Uncharacterized protein</fullName>
    </submittedName>
</protein>
<proteinExistence type="predicted"/>